<accession>A0A5B8T1F3</accession>
<sequence length="62" mass="7302">MIIITEEKLVALRQKNGEFNKTKTDTAKYIGIERKTFQRVVDGLQSRVNKNTYDKLEKWLNS</sequence>
<gene>
    <name evidence="1" type="ORF">FGL85_10990</name>
</gene>
<reference evidence="1 2" key="1">
    <citation type="submission" date="2019-06" db="EMBL/GenBank/DDBJ databases">
        <title>Genome analyses of bacteria isolated from kimchi.</title>
        <authorList>
            <person name="Lee S."/>
            <person name="Ahn S."/>
            <person name="Roh S."/>
        </authorList>
    </citation>
    <scope>NUCLEOTIDE SEQUENCE [LARGE SCALE GENOMIC DNA]</scope>
    <source>
        <strain evidence="1 2">CBA3630</strain>
    </source>
</reference>
<protein>
    <recommendedName>
        <fullName evidence="3">XRE family transcriptional regulator</fullName>
    </recommendedName>
</protein>
<evidence type="ECO:0000313" key="2">
    <source>
        <dbReference type="Proteomes" id="UP000321296"/>
    </source>
</evidence>
<dbReference type="RefSeq" id="WP_147651977.1">
    <property type="nucleotide sequence ID" value="NZ_CP042383.1"/>
</dbReference>
<name>A0A5B8T1F3_LEUPS</name>
<dbReference type="KEGG" id="lpse:FGL85_10990"/>
<evidence type="ECO:0000313" key="1">
    <source>
        <dbReference type="EMBL" id="QEA42999.1"/>
    </source>
</evidence>
<dbReference type="AlphaFoldDB" id="A0A5B8T1F3"/>
<evidence type="ECO:0008006" key="3">
    <source>
        <dbReference type="Google" id="ProtNLM"/>
    </source>
</evidence>
<proteinExistence type="predicted"/>
<dbReference type="Proteomes" id="UP000321296">
    <property type="component" value="Chromosome"/>
</dbReference>
<dbReference type="EMBL" id="CP042383">
    <property type="protein sequence ID" value="QEA42999.1"/>
    <property type="molecule type" value="Genomic_DNA"/>
</dbReference>
<organism evidence="1 2">
    <name type="scientific">Leuconostoc pseudomesenteroides</name>
    <dbReference type="NCBI Taxonomy" id="33968"/>
    <lineage>
        <taxon>Bacteria</taxon>
        <taxon>Bacillati</taxon>
        <taxon>Bacillota</taxon>
        <taxon>Bacilli</taxon>
        <taxon>Lactobacillales</taxon>
        <taxon>Lactobacillaceae</taxon>
        <taxon>Leuconostoc</taxon>
    </lineage>
</organism>